<sequence length="93" mass="9563">MPGLVSWLRSSSRTFRPSSWISQPSPLASPVSLRLRRCPGVTPRSSGAAAAAAAAAGSWVGWALDAGGGCGELAGCAERQQWTCPMATCVWSG</sequence>
<dbReference type="EMBL" id="CH473957">
    <property type="protein sequence ID" value="EDL91529.1"/>
    <property type="molecule type" value="Genomic_DNA"/>
</dbReference>
<reference evidence="2" key="1">
    <citation type="submission" date="2005-09" db="EMBL/GenBank/DDBJ databases">
        <authorList>
            <person name="Mural R.J."/>
            <person name="Li P.W."/>
            <person name="Adams M.D."/>
            <person name="Amanatides P.G."/>
            <person name="Baden-Tillson H."/>
            <person name="Barnstead M."/>
            <person name="Chin S.H."/>
            <person name="Dew I."/>
            <person name="Evans C.A."/>
            <person name="Ferriera S."/>
            <person name="Flanigan M."/>
            <person name="Fosler C."/>
            <person name="Glodek A."/>
            <person name="Gu Z."/>
            <person name="Holt R.A."/>
            <person name="Jennings D."/>
            <person name="Kraft C.L."/>
            <person name="Lu F."/>
            <person name="Nguyen T."/>
            <person name="Nusskern D.R."/>
            <person name="Pfannkoch C.M."/>
            <person name="Sitter C."/>
            <person name="Sutton G.G."/>
            <person name="Venter J.C."/>
            <person name="Wang Z."/>
            <person name="Woodage T."/>
            <person name="Zheng X.H."/>
            <person name="Zhong F."/>
        </authorList>
    </citation>
    <scope>NUCLEOTIDE SEQUENCE [LARGE SCALE GENOMIC DNA]</scope>
    <source>
        <strain>BN</strain>
        <strain evidence="2">Sprague-Dawley</strain>
    </source>
</reference>
<gene>
    <name evidence="1" type="primary">Arpc4_predicted</name>
    <name evidence="1" type="ORF">rCG_56555</name>
</gene>
<evidence type="ECO:0000313" key="1">
    <source>
        <dbReference type="EMBL" id="EDL91529.1"/>
    </source>
</evidence>
<proteinExistence type="predicted"/>
<accession>A6IBR1</accession>
<dbReference type="AlphaFoldDB" id="A6IBR1"/>
<dbReference type="Proteomes" id="UP000234681">
    <property type="component" value="Chromosome 4"/>
</dbReference>
<evidence type="ECO:0000313" key="2">
    <source>
        <dbReference type="Proteomes" id="UP000234681"/>
    </source>
</evidence>
<organism evidence="1 2">
    <name type="scientific">Rattus norvegicus</name>
    <name type="common">Rat</name>
    <dbReference type="NCBI Taxonomy" id="10116"/>
    <lineage>
        <taxon>Eukaryota</taxon>
        <taxon>Metazoa</taxon>
        <taxon>Chordata</taxon>
        <taxon>Craniata</taxon>
        <taxon>Vertebrata</taxon>
        <taxon>Euteleostomi</taxon>
        <taxon>Mammalia</taxon>
        <taxon>Eutheria</taxon>
        <taxon>Euarchontoglires</taxon>
        <taxon>Glires</taxon>
        <taxon>Rodentia</taxon>
        <taxon>Myomorpha</taxon>
        <taxon>Muroidea</taxon>
        <taxon>Muridae</taxon>
        <taxon>Murinae</taxon>
        <taxon>Rattus</taxon>
    </lineage>
</organism>
<name>A6IBR1_RAT</name>
<protein>
    <submittedName>
        <fullName evidence="1">Actin related protein 2/3 complex, subunit 4 (Predicted), isoform CRA_b</fullName>
    </submittedName>
</protein>